<comment type="caution">
    <text evidence="8">The sequence shown here is derived from an EMBL/GenBank/DDBJ whole genome shotgun (WGS) entry which is preliminary data.</text>
</comment>
<dbReference type="InterPro" id="IPR036390">
    <property type="entry name" value="WH_DNA-bd_sf"/>
</dbReference>
<dbReference type="GO" id="GO:0005886">
    <property type="term" value="C:plasma membrane"/>
    <property type="evidence" value="ECO:0007669"/>
    <property type="project" value="UniProtKB-SubCell"/>
</dbReference>
<keyword evidence="6 7" id="KW-0472">Membrane</keyword>
<feature type="transmembrane region" description="Helical" evidence="7">
    <location>
        <begin position="151"/>
        <end position="170"/>
    </location>
</feature>
<feature type="transmembrane region" description="Helical" evidence="7">
    <location>
        <begin position="107"/>
        <end position="130"/>
    </location>
</feature>
<dbReference type="Gene3D" id="1.10.10.10">
    <property type="entry name" value="Winged helix-like DNA-binding domain superfamily/Winged helix DNA-binding domain"/>
    <property type="match status" value="1"/>
</dbReference>
<keyword evidence="5 7" id="KW-1133">Transmembrane helix</keyword>
<dbReference type="InterPro" id="IPR017039">
    <property type="entry name" value="Virul_fac_BrkB"/>
</dbReference>
<dbReference type="HAMAP" id="MF_00672">
    <property type="entry name" value="UPF0761"/>
    <property type="match status" value="1"/>
</dbReference>
<evidence type="ECO:0000313" key="8">
    <source>
        <dbReference type="EMBL" id="ROP81097.1"/>
    </source>
</evidence>
<feature type="transmembrane region" description="Helical" evidence="7">
    <location>
        <begin position="254"/>
        <end position="282"/>
    </location>
</feature>
<dbReference type="SUPFAM" id="SSF46785">
    <property type="entry name" value="Winged helix' DNA-binding domain"/>
    <property type="match status" value="1"/>
</dbReference>
<evidence type="ECO:0000313" key="9">
    <source>
        <dbReference type="Proteomes" id="UP000278222"/>
    </source>
</evidence>
<accession>A0A3N1KP24</accession>
<keyword evidence="2 7" id="KW-1003">Cell membrane</keyword>
<dbReference type="Pfam" id="PF03631">
    <property type="entry name" value="Virul_fac_BrkB"/>
    <property type="match status" value="1"/>
</dbReference>
<evidence type="ECO:0000256" key="2">
    <source>
        <dbReference type="ARBA" id="ARBA00022475"/>
    </source>
</evidence>
<evidence type="ECO:0000256" key="7">
    <source>
        <dbReference type="HAMAP-Rule" id="MF_00672"/>
    </source>
</evidence>
<protein>
    <recommendedName>
        <fullName evidence="7">UPF0761 membrane protein EDC65_5432</fullName>
    </recommendedName>
</protein>
<dbReference type="PANTHER" id="PTHR30213">
    <property type="entry name" value="INNER MEMBRANE PROTEIN YHJD"/>
    <property type="match status" value="1"/>
</dbReference>
<evidence type="ECO:0000256" key="1">
    <source>
        <dbReference type="ARBA" id="ARBA00004651"/>
    </source>
</evidence>
<dbReference type="PANTHER" id="PTHR30213:SF0">
    <property type="entry name" value="UPF0761 MEMBRANE PROTEIN YIHY"/>
    <property type="match status" value="1"/>
</dbReference>
<evidence type="ECO:0000256" key="4">
    <source>
        <dbReference type="ARBA" id="ARBA00022692"/>
    </source>
</evidence>
<organism evidence="8 9">
    <name type="scientific">Stella humosa</name>
    <dbReference type="NCBI Taxonomy" id="94"/>
    <lineage>
        <taxon>Bacteria</taxon>
        <taxon>Pseudomonadati</taxon>
        <taxon>Pseudomonadota</taxon>
        <taxon>Alphaproteobacteria</taxon>
        <taxon>Rhodospirillales</taxon>
        <taxon>Stellaceae</taxon>
        <taxon>Stella</taxon>
    </lineage>
</organism>
<sequence length="440" mass="47759">MIGARFDWEAATRRGLRAGMDRLRLAGGFALYAMRRFYRDQCLEAAGSLSYTSLLAIVPAFAVGLSALTAFPMYSDARQAISALILRNLVPEVGEVVDTYVSQFAGAAVQLTAVGVVGLAVTAVLLLATIEWRFNFIWRVPTERPWLGRILAYWAILSLGPLLLGASLSLSSRALALAEDAGLGFLLSRIAWVFPFLLSVAAFSSLYLIIPNRTVRWSDGFVGGLVAALLFQLIQMSFGYYVTRFVSYQAVYGAIAALPIFLLWMYLMWAVVMFGAVVTAGLPEWRAERFGGRTSGTHTLTLALSLAILDGLRTPGGRRVRELARRLGLATTMVDDRLHALYEAGYVAPTGGGRWLLARDLQTDTVDTLAHALGMHRAGELGPEFPTAAWTPRFNAMMRGLSLAEQNALDVPIGRVLDEALPPQPAAAAPYSAPPSGRTR</sequence>
<dbReference type="EMBL" id="RJKX01000019">
    <property type="protein sequence ID" value="ROP81097.1"/>
    <property type="molecule type" value="Genomic_DNA"/>
</dbReference>
<dbReference type="OrthoDB" id="9797028at2"/>
<evidence type="ECO:0000256" key="3">
    <source>
        <dbReference type="ARBA" id="ARBA00022519"/>
    </source>
</evidence>
<feature type="transmembrane region" description="Helical" evidence="7">
    <location>
        <begin position="221"/>
        <end position="242"/>
    </location>
</feature>
<keyword evidence="9" id="KW-1185">Reference proteome</keyword>
<evidence type="ECO:0000256" key="5">
    <source>
        <dbReference type="ARBA" id="ARBA00022989"/>
    </source>
</evidence>
<feature type="transmembrane region" description="Helical" evidence="7">
    <location>
        <begin position="190"/>
        <end position="209"/>
    </location>
</feature>
<comment type="subcellular location">
    <subcellularLocation>
        <location evidence="1 7">Cell membrane</location>
        <topology evidence="1 7">Multi-pass membrane protein</topology>
    </subcellularLocation>
</comment>
<dbReference type="InterPro" id="IPR023679">
    <property type="entry name" value="UPF0761_bac"/>
</dbReference>
<evidence type="ECO:0000256" key="6">
    <source>
        <dbReference type="ARBA" id="ARBA00023136"/>
    </source>
</evidence>
<keyword evidence="4 7" id="KW-0812">Transmembrane</keyword>
<name>A0A3N1KP24_9PROT</name>
<dbReference type="Proteomes" id="UP000278222">
    <property type="component" value="Unassembled WGS sequence"/>
</dbReference>
<reference evidence="8 9" key="1">
    <citation type="submission" date="2018-11" db="EMBL/GenBank/DDBJ databases">
        <title>Genomic Encyclopedia of Type Strains, Phase IV (KMG-IV): sequencing the most valuable type-strain genomes for metagenomic binning, comparative biology and taxonomic classification.</title>
        <authorList>
            <person name="Goeker M."/>
        </authorList>
    </citation>
    <scope>NUCLEOTIDE SEQUENCE [LARGE SCALE GENOMIC DNA]</scope>
    <source>
        <strain evidence="8 9">DSM 5900</strain>
    </source>
</reference>
<dbReference type="NCBIfam" id="TIGR00765">
    <property type="entry name" value="yihY_not_rbn"/>
    <property type="match status" value="1"/>
</dbReference>
<dbReference type="InterPro" id="IPR036388">
    <property type="entry name" value="WH-like_DNA-bd_sf"/>
</dbReference>
<proteinExistence type="inferred from homology"/>
<keyword evidence="3" id="KW-0997">Cell inner membrane</keyword>
<feature type="transmembrane region" description="Helical" evidence="7">
    <location>
        <begin position="54"/>
        <end position="74"/>
    </location>
</feature>
<dbReference type="AlphaFoldDB" id="A0A3N1KP24"/>
<comment type="similarity">
    <text evidence="7">Belongs to the UPF0761 family.</text>
</comment>
<dbReference type="RefSeq" id="WP_123695615.1">
    <property type="nucleotide sequence ID" value="NZ_AP019700.1"/>
</dbReference>
<gene>
    <name evidence="8" type="ORF">EDC65_5432</name>
</gene>